<name>A0ABS8ST41_DATST</name>
<protein>
    <recommendedName>
        <fullName evidence="7">MADS-box domain-containing protein</fullName>
    </recommendedName>
</protein>
<evidence type="ECO:0000313" key="8">
    <source>
        <dbReference type="EMBL" id="MCD7462194.1"/>
    </source>
</evidence>
<organism evidence="8 9">
    <name type="scientific">Datura stramonium</name>
    <name type="common">Jimsonweed</name>
    <name type="synonym">Common thornapple</name>
    <dbReference type="NCBI Taxonomy" id="4076"/>
    <lineage>
        <taxon>Eukaryota</taxon>
        <taxon>Viridiplantae</taxon>
        <taxon>Streptophyta</taxon>
        <taxon>Embryophyta</taxon>
        <taxon>Tracheophyta</taxon>
        <taxon>Spermatophyta</taxon>
        <taxon>Magnoliopsida</taxon>
        <taxon>eudicotyledons</taxon>
        <taxon>Gunneridae</taxon>
        <taxon>Pentapetalae</taxon>
        <taxon>asterids</taxon>
        <taxon>lamiids</taxon>
        <taxon>Solanales</taxon>
        <taxon>Solanaceae</taxon>
        <taxon>Solanoideae</taxon>
        <taxon>Datureae</taxon>
        <taxon>Datura</taxon>
    </lineage>
</organism>
<keyword evidence="9" id="KW-1185">Reference proteome</keyword>
<dbReference type="Proteomes" id="UP000823775">
    <property type="component" value="Unassembled WGS sequence"/>
</dbReference>
<feature type="domain" description="MADS-box" evidence="7">
    <location>
        <begin position="39"/>
        <end position="92"/>
    </location>
</feature>
<evidence type="ECO:0000256" key="3">
    <source>
        <dbReference type="ARBA" id="ARBA00023125"/>
    </source>
</evidence>
<dbReference type="Gene3D" id="3.40.1810.10">
    <property type="entry name" value="Transcription factor, MADS-box"/>
    <property type="match status" value="1"/>
</dbReference>
<dbReference type="Pfam" id="PF00319">
    <property type="entry name" value="SRF-TF"/>
    <property type="match status" value="1"/>
</dbReference>
<evidence type="ECO:0000259" key="7">
    <source>
        <dbReference type="PROSITE" id="PS50066"/>
    </source>
</evidence>
<reference evidence="8 9" key="1">
    <citation type="journal article" date="2021" name="BMC Genomics">
        <title>Datura genome reveals duplications of psychoactive alkaloid biosynthetic genes and high mutation rate following tissue culture.</title>
        <authorList>
            <person name="Rajewski A."/>
            <person name="Carter-House D."/>
            <person name="Stajich J."/>
            <person name="Litt A."/>
        </authorList>
    </citation>
    <scope>NUCLEOTIDE SEQUENCE [LARGE SCALE GENOMIC DNA]</scope>
    <source>
        <strain evidence="8">AR-01</strain>
    </source>
</reference>
<keyword evidence="4" id="KW-0804">Transcription</keyword>
<keyword evidence="5" id="KW-0539">Nucleus</keyword>
<dbReference type="PANTHER" id="PTHR11945">
    <property type="entry name" value="MADS BOX PROTEIN"/>
    <property type="match status" value="1"/>
</dbReference>
<dbReference type="PROSITE" id="PS50066">
    <property type="entry name" value="MADS_BOX_2"/>
    <property type="match status" value="1"/>
</dbReference>
<evidence type="ECO:0000256" key="4">
    <source>
        <dbReference type="ARBA" id="ARBA00023163"/>
    </source>
</evidence>
<evidence type="ECO:0000313" key="9">
    <source>
        <dbReference type="Proteomes" id="UP000823775"/>
    </source>
</evidence>
<feature type="compositionally biased region" description="Basic residues" evidence="6">
    <location>
        <begin position="32"/>
        <end position="41"/>
    </location>
</feature>
<accession>A0ABS8ST41</accession>
<dbReference type="EMBL" id="JACEIK010000787">
    <property type="protein sequence ID" value="MCD7462194.1"/>
    <property type="molecule type" value="Genomic_DNA"/>
</dbReference>
<evidence type="ECO:0000256" key="5">
    <source>
        <dbReference type="ARBA" id="ARBA00023242"/>
    </source>
</evidence>
<feature type="compositionally biased region" description="Polar residues" evidence="6">
    <location>
        <begin position="20"/>
        <end position="31"/>
    </location>
</feature>
<evidence type="ECO:0000256" key="1">
    <source>
        <dbReference type="ARBA" id="ARBA00004123"/>
    </source>
</evidence>
<comment type="caution">
    <text evidence="8">The sequence shown here is derived from an EMBL/GenBank/DDBJ whole genome shotgun (WGS) entry which is preliminary data.</text>
</comment>
<dbReference type="InterPro" id="IPR036879">
    <property type="entry name" value="TF_MADSbox_sf"/>
</dbReference>
<proteinExistence type="predicted"/>
<dbReference type="CDD" id="cd00120">
    <property type="entry name" value="MADS"/>
    <property type="match status" value="1"/>
</dbReference>
<dbReference type="SUPFAM" id="SSF55455">
    <property type="entry name" value="SRF-like"/>
    <property type="match status" value="1"/>
</dbReference>
<keyword evidence="3" id="KW-0238">DNA-binding</keyword>
<dbReference type="PRINTS" id="PR00404">
    <property type="entry name" value="MADSDOMAIN"/>
</dbReference>
<dbReference type="InterPro" id="IPR002100">
    <property type="entry name" value="TF_MADSbox"/>
</dbReference>
<dbReference type="PANTHER" id="PTHR11945:SF554">
    <property type="entry name" value="AGAMOUS-LIKE MADS-BOX PROTEIN AGL82"/>
    <property type="match status" value="1"/>
</dbReference>
<gene>
    <name evidence="8" type="ORF">HAX54_047977</name>
</gene>
<evidence type="ECO:0000256" key="6">
    <source>
        <dbReference type="SAM" id="MobiDB-lite"/>
    </source>
</evidence>
<feature type="region of interest" description="Disordered" evidence="6">
    <location>
        <begin position="1"/>
        <end position="43"/>
    </location>
</feature>
<comment type="subcellular location">
    <subcellularLocation>
        <location evidence="1">Nucleus</location>
    </subcellularLocation>
</comment>
<sequence length="296" mass="34163">MERKSSLQKKTAKLEPINQGHMSRSLNTRSRPSNRRKKMGRSKINMELIEDHKNRKSSFMKRKASLVKKIREVSILCDIKACMMIYEGNNEYAVSEIWPNDSKEVEELINLYKNQPMDGRSKRDKTLSSFFENKKKNNEMRAAEKYPIWDSRFDYLSEEELRNLARILEKKMENAKGIKAQFINATNSNNIGSSSLSHQQIWDNLFLMNQTTPPPAPPIISYNVNNNNFFQPNIPSAGRINNELLTIHDYQFGIGSIEAEHWVANTTTGIGSSSTMKAMDHQQFPFSSTYMPHGFQ</sequence>
<dbReference type="SMART" id="SM00432">
    <property type="entry name" value="MADS"/>
    <property type="match status" value="1"/>
</dbReference>
<keyword evidence="2" id="KW-0805">Transcription regulation</keyword>
<feature type="compositionally biased region" description="Basic residues" evidence="6">
    <location>
        <begin position="1"/>
        <end position="11"/>
    </location>
</feature>
<evidence type="ECO:0000256" key="2">
    <source>
        <dbReference type="ARBA" id="ARBA00023015"/>
    </source>
</evidence>